<sequence>MGPRTTTSFVDSPSTQTLVIPFPSSSRTTTTDVKIIFNPKPTSISDNKPVTSITSEINLPPTIVPQSTTAPIQTLENALISAGGISTIITATESIIIPNNGGSIPQPNPPKPTADPTSNISVIAGGVSGGIVALILVVVIGAYNVKQEPDVKLEPMDVKPEPWYSPNGLYRRWWS</sequence>
<accession>A0A1Y2C7C7</accession>
<gene>
    <name evidence="2" type="ORF">BCR33DRAFT_305772</name>
</gene>
<evidence type="ECO:0000313" key="2">
    <source>
        <dbReference type="EMBL" id="ORY42205.1"/>
    </source>
</evidence>
<organism evidence="2 3">
    <name type="scientific">Rhizoclosmatium globosum</name>
    <dbReference type="NCBI Taxonomy" id="329046"/>
    <lineage>
        <taxon>Eukaryota</taxon>
        <taxon>Fungi</taxon>
        <taxon>Fungi incertae sedis</taxon>
        <taxon>Chytridiomycota</taxon>
        <taxon>Chytridiomycota incertae sedis</taxon>
        <taxon>Chytridiomycetes</taxon>
        <taxon>Chytridiales</taxon>
        <taxon>Chytriomycetaceae</taxon>
        <taxon>Rhizoclosmatium</taxon>
    </lineage>
</organism>
<evidence type="ECO:0000256" key="1">
    <source>
        <dbReference type="SAM" id="Phobius"/>
    </source>
</evidence>
<reference evidence="2 3" key="1">
    <citation type="submission" date="2016-07" db="EMBL/GenBank/DDBJ databases">
        <title>Pervasive Adenine N6-methylation of Active Genes in Fungi.</title>
        <authorList>
            <consortium name="DOE Joint Genome Institute"/>
            <person name="Mondo S.J."/>
            <person name="Dannebaum R.O."/>
            <person name="Kuo R.C."/>
            <person name="Labutti K."/>
            <person name="Haridas S."/>
            <person name="Kuo A."/>
            <person name="Salamov A."/>
            <person name="Ahrendt S.R."/>
            <person name="Lipzen A."/>
            <person name="Sullivan W."/>
            <person name="Andreopoulos W.B."/>
            <person name="Clum A."/>
            <person name="Lindquist E."/>
            <person name="Daum C."/>
            <person name="Ramamoorthy G.K."/>
            <person name="Gryganskyi A."/>
            <person name="Culley D."/>
            <person name="Magnuson J.K."/>
            <person name="James T.Y."/>
            <person name="O'Malley M.A."/>
            <person name="Stajich J.E."/>
            <person name="Spatafora J.W."/>
            <person name="Visel A."/>
            <person name="Grigoriev I.V."/>
        </authorList>
    </citation>
    <scope>NUCLEOTIDE SEQUENCE [LARGE SCALE GENOMIC DNA]</scope>
    <source>
        <strain evidence="2 3">JEL800</strain>
    </source>
</reference>
<comment type="caution">
    <text evidence="2">The sequence shown here is derived from an EMBL/GenBank/DDBJ whole genome shotgun (WGS) entry which is preliminary data.</text>
</comment>
<keyword evidence="1" id="KW-0812">Transmembrane</keyword>
<name>A0A1Y2C7C7_9FUNG</name>
<dbReference type="AlphaFoldDB" id="A0A1Y2C7C7"/>
<evidence type="ECO:0000313" key="3">
    <source>
        <dbReference type="Proteomes" id="UP000193642"/>
    </source>
</evidence>
<protein>
    <submittedName>
        <fullName evidence="2">Uncharacterized protein</fullName>
    </submittedName>
</protein>
<dbReference type="Proteomes" id="UP000193642">
    <property type="component" value="Unassembled WGS sequence"/>
</dbReference>
<keyword evidence="1" id="KW-1133">Transmembrane helix</keyword>
<feature type="transmembrane region" description="Helical" evidence="1">
    <location>
        <begin position="120"/>
        <end position="143"/>
    </location>
</feature>
<keyword evidence="3" id="KW-1185">Reference proteome</keyword>
<keyword evidence="1" id="KW-0472">Membrane</keyword>
<proteinExistence type="predicted"/>
<dbReference type="EMBL" id="MCGO01000029">
    <property type="protein sequence ID" value="ORY42205.1"/>
    <property type="molecule type" value="Genomic_DNA"/>
</dbReference>